<dbReference type="EMBL" id="KI925590">
    <property type="protein sequence ID" value="ETW47998.1"/>
    <property type="molecule type" value="Genomic_DNA"/>
</dbReference>
<gene>
    <name evidence="9" type="ORF">PFMALIP_03957</name>
</gene>
<dbReference type="GO" id="GO:0016020">
    <property type="term" value="C:membrane"/>
    <property type="evidence" value="ECO:0007669"/>
    <property type="project" value="InterPro"/>
</dbReference>
<dbReference type="InterPro" id="IPR042202">
    <property type="entry name" value="Duffy-ag-bd_sf"/>
</dbReference>
<evidence type="ECO:0008006" key="11">
    <source>
        <dbReference type="Google" id="ProtNLM"/>
    </source>
</evidence>
<dbReference type="Pfam" id="PF15447">
    <property type="entry name" value="NTS"/>
    <property type="match status" value="1"/>
</dbReference>
<dbReference type="InterPro" id="IPR004258">
    <property type="entry name" value="DBL"/>
</dbReference>
<feature type="region of interest" description="Disordered" evidence="1">
    <location>
        <begin position="801"/>
        <end position="865"/>
    </location>
</feature>
<dbReference type="InterPro" id="IPR041480">
    <property type="entry name" value="CIDR1_gamma"/>
</dbReference>
<evidence type="ECO:0000259" key="5">
    <source>
        <dbReference type="Pfam" id="PF15447"/>
    </source>
</evidence>
<feature type="domain" description="Plasmodium falciparum erythrocyte membrane protein-1 N-terminal segment" evidence="5">
    <location>
        <begin position="17"/>
        <end position="51"/>
    </location>
</feature>
<feature type="compositionally biased region" description="Acidic residues" evidence="1">
    <location>
        <begin position="831"/>
        <end position="856"/>
    </location>
</feature>
<dbReference type="FunFam" id="1.20.58.830:FF:000001">
    <property type="entry name" value="Erythrocyte membrane protein 1, PfEMP1"/>
    <property type="match status" value="1"/>
</dbReference>
<feature type="domain" description="Duffy-antigen binding" evidence="4">
    <location>
        <begin position="921"/>
        <end position="1106"/>
    </location>
</feature>
<dbReference type="Gene3D" id="1.20.1310.20">
    <property type="entry name" value="Duffy-antigen binding domain"/>
    <property type="match status" value="2"/>
</dbReference>
<keyword evidence="2" id="KW-0472">Membrane</keyword>
<feature type="domain" description="Duffy-antigen binding" evidence="4">
    <location>
        <begin position="113"/>
        <end position="324"/>
    </location>
</feature>
<dbReference type="FunFam" id="1.20.1310.20:FF:000001">
    <property type="entry name" value="Erythrocyte membrane protein 1, PfEMP1"/>
    <property type="match status" value="1"/>
</dbReference>
<dbReference type="FunFam" id="1.20.58.1930:FF:000001">
    <property type="entry name" value="Erythrocyte membrane protein 1, PfEMP1"/>
    <property type="match status" value="1"/>
</dbReference>
<dbReference type="Pfam" id="PF18562">
    <property type="entry name" value="CIDR1_gamma"/>
    <property type="match status" value="1"/>
</dbReference>
<dbReference type="InterPro" id="IPR008602">
    <property type="entry name" value="Duffy-antigen-binding"/>
</dbReference>
<evidence type="ECO:0000259" key="3">
    <source>
        <dbReference type="Pfam" id="PF03011"/>
    </source>
</evidence>
<dbReference type="Pfam" id="PF22672">
    <property type="entry name" value="DBL_C"/>
    <property type="match status" value="2"/>
</dbReference>
<feature type="domain" description="Duffy-binding-like" evidence="3">
    <location>
        <begin position="646"/>
        <end position="804"/>
    </location>
</feature>
<feature type="domain" description="Duffy-binding-like" evidence="8">
    <location>
        <begin position="1144"/>
        <end position="1303"/>
    </location>
</feature>
<dbReference type="SUPFAM" id="SSF140924">
    <property type="entry name" value="Duffy binding domain-like"/>
    <property type="match status" value="4"/>
</dbReference>
<dbReference type="InterPro" id="IPR054595">
    <property type="entry name" value="DBL_C"/>
</dbReference>
<dbReference type="GO" id="GO:0046789">
    <property type="term" value="F:host cell surface receptor binding"/>
    <property type="evidence" value="ECO:0007669"/>
    <property type="project" value="InterPro"/>
</dbReference>
<sequence length="1702" mass="193311">MEPGRQVGGGDGIDERSAKHLLDSIGKRVHKEVKKDAETYKDDLKGNLTSSTFFVGERVSSLDPCNSDYTKHFDARGDPCKKDAKGIDVDRFSDKQGAECATSKIKDSDSNGGACAPYRRLHVCDKNMEKIATSSTKHDLLAEVCHAAKFEGQSIKTHYPKYQATYGDSDFPMCTMLARSFADIGDIIRGRDLYLGKRKKKNKTEREKLEENLQKIFEKIYKDVTSSGSNVEALKTRYENDTDNYYKLREDWWYANRETVWKAITCNDDNKLSNAKYFRATCSDTGQGPSMTPSQCRCEGAKGANASEVNIVPTYFDYVPQFLRWFEEWAEDFCRKKKKYVDIVKTYCRGNYQGDPRYCSRNGFDCEKTVNARGKVRMGKGCTDCFFACNPYVEWIDNQRKQFLKQKKIYDKEIKKYESGASGIRRQKRAAPSNINYEGYESKFYKELQSNEYGSVGKFLEKLSKDKECEKVKDGGTIDFAQEHGDNSNDKEKGTFYRSKYCQPCPICGVERKGVSGWEEKDKIEKCKSINLYKPNEDATPTPINFLYSGDRHEEINKKLEQFCTKTQNGGGGSGSQELYEDWKCYEFKDLQKDGQDGEDDPDYDKDVKEGGGLCILKKEEEKKKEEKEKKTDNDPDEIQKTFNNFFYYWVAHMLKDSIYWRTKKLEKCLQNGNKKCGNQKCEKPCECFKRWVEQKRKEWRKIVQHFKTQNIAEQTGCNPMVTLEGVLQIEFLNENTEGKSKNSLDSEELKHLREMLQQAGVVNGGGVAAFGGGCTEGGVAEQNTLMDKLLDHEEGIANKCQKDCQPPKQPPASDVSPSESDTQRDHPASEDVEDDDDEDEDDDVDDHVVDEEEEKQEVVDVVTQEEDTTSLNVCDIVNTILTGGDLGEACQQKYEYGREKFPNWKCVTPSGDTTGSSGAICVPPRRRKLYLHKIEGVDTTESLRDWFVKSAAVETFFLWDRYKKEKEKEKKEKKDAGFLLLEGEEENAQTQLNSGKIPEEFKRQMFYTLGDYRDILFSGIKDEKNGFNYIFSGDKEMSDRESKIQEQLKSFFSNSGEQPPPDKNPQTWWDDNAKYIWEGMLCALSYDTEKQNLIEGVRDKLMNCTDKKYDYKTVTFPSKSGPSSGISLSDFATVPHFIRWLEEWGEEFCRKRTHKLDIIEKECKVEANSGPRRRDGKNIETPKCSCYGEHCEHQLDADPSTDADLKCPGCGRHCRKYKKWIEKKKVEFTKQENAYNNQKVNCEKESKSAEGNNHGNEFCGTLEKTSPKATEFLKNLGPCKSQSVEANKTIFDNIGETFQHAKDCKPCSEFKINCENGSCSGGGTNVRCNDGKITAENIKNSTADIGMLVSDKSGKEFEGKGLKEACEKAGIFKGFRKDQWKCDKVCGYEVCIPEKGNGETTSGENNDQIITITALVTHWVQNFLEDYKKIKHKISQCTKSDQGSPCKKDCANKCKCVKEWITKKSAEWTNIKNRFNEQYNVNGSDNSFPVRSFLETFLVQIGAANHKDKVIKLSKFDNPCGCNAKANEQNKNGEYKDAIECMIKKLKEKAEKCKTQTSGSDCNTPPTSPTTLPDDEEPLEEEENQVKPPEICKDVIKAPTEPVVESGCVPAKTKPEETSPPAPSEEQTNQTSKPEQTPILKPEEEAPAPTSTPSPRPRIPRRAEDPLKTALMTSTLPLGIALALGSIAFLFLKFYKLYYII</sequence>
<feature type="domain" description="Duffy-binding-like" evidence="3">
    <location>
        <begin position="1416"/>
        <end position="1560"/>
    </location>
</feature>
<dbReference type="InterPro" id="IPR029210">
    <property type="entry name" value="PfEMP1_NTS"/>
</dbReference>
<proteinExistence type="predicted"/>
<dbReference type="Proteomes" id="UP000030699">
    <property type="component" value="Unassembled WGS sequence"/>
</dbReference>
<evidence type="ECO:0000313" key="10">
    <source>
        <dbReference type="Proteomes" id="UP000030699"/>
    </source>
</evidence>
<feature type="region of interest" description="Disordered" evidence="1">
    <location>
        <begin position="1555"/>
        <end position="1663"/>
    </location>
</feature>
<accession>A0A024WM06</accession>
<dbReference type="FunFam" id="1.20.58.830:FF:000004">
    <property type="entry name" value="Erythrocyte membrane protein 1, PfEMP1"/>
    <property type="match status" value="1"/>
</dbReference>
<protein>
    <recommendedName>
        <fullName evidence="11">Erythrocyte membrane protein 1, PfEMP1</fullName>
    </recommendedName>
</protein>
<dbReference type="Gene3D" id="1.20.58.830">
    <property type="match status" value="3"/>
</dbReference>
<feature type="domain" description="Duffy-binding-like" evidence="8">
    <location>
        <begin position="328"/>
        <end position="484"/>
    </location>
</feature>
<keyword evidence="2" id="KW-0812">Transmembrane</keyword>
<dbReference type="Pfam" id="PF21807">
    <property type="entry name" value="PfEMP1_CIDRalpha1_dom"/>
    <property type="match status" value="1"/>
</dbReference>
<dbReference type="InterPro" id="IPR049158">
    <property type="entry name" value="PfEMP1_CIDRalpha1_dom"/>
</dbReference>
<reference evidence="9 10" key="1">
    <citation type="submission" date="2013-02" db="EMBL/GenBank/DDBJ databases">
        <title>The Genome Annotation of Plasmodium falciparum MaliPS096_E11.</title>
        <authorList>
            <consortium name="The Broad Institute Genome Sequencing Platform"/>
            <consortium name="The Broad Institute Genome Sequencing Center for Infectious Disease"/>
            <person name="Neafsey D."/>
            <person name="Hoffman S."/>
            <person name="Volkman S."/>
            <person name="Rosenthal P."/>
            <person name="Walker B."/>
            <person name="Young S.K."/>
            <person name="Zeng Q."/>
            <person name="Gargeya S."/>
            <person name="Fitzgerald M."/>
            <person name="Haas B."/>
            <person name="Abouelleil A."/>
            <person name="Allen A.W."/>
            <person name="Alvarado L."/>
            <person name="Arachchi H.M."/>
            <person name="Berlin A.M."/>
            <person name="Chapman S.B."/>
            <person name="Gainer-Dewar J."/>
            <person name="Goldberg J."/>
            <person name="Griggs A."/>
            <person name="Gujja S."/>
            <person name="Hansen M."/>
            <person name="Howarth C."/>
            <person name="Imamovic A."/>
            <person name="Ireland A."/>
            <person name="Larimer J."/>
            <person name="McCowan C."/>
            <person name="Murphy C."/>
            <person name="Pearson M."/>
            <person name="Poon T.W."/>
            <person name="Priest M."/>
            <person name="Roberts A."/>
            <person name="Saif S."/>
            <person name="Shea T."/>
            <person name="Sisk P."/>
            <person name="Sykes S."/>
            <person name="Wortman J."/>
            <person name="Nusbaum C."/>
            <person name="Birren B."/>
        </authorList>
    </citation>
    <scope>NUCLEOTIDE SEQUENCE [LARGE SCALE GENOMIC DNA]</scope>
    <source>
        <strain evidence="9 10">MaliPS096_E11</strain>
    </source>
</reference>
<dbReference type="Gene3D" id="1.20.58.1930">
    <property type="match status" value="1"/>
</dbReference>
<evidence type="ECO:0000259" key="8">
    <source>
        <dbReference type="Pfam" id="PF22672"/>
    </source>
</evidence>
<organism evidence="9 10">
    <name type="scientific">Plasmodium falciparum MaliPS096_E11</name>
    <dbReference type="NCBI Taxonomy" id="1036727"/>
    <lineage>
        <taxon>Eukaryota</taxon>
        <taxon>Sar</taxon>
        <taxon>Alveolata</taxon>
        <taxon>Apicomplexa</taxon>
        <taxon>Aconoidasida</taxon>
        <taxon>Haemosporida</taxon>
        <taxon>Plasmodiidae</taxon>
        <taxon>Plasmodium</taxon>
        <taxon>Plasmodium (Laverania)</taxon>
    </lineage>
</organism>
<feature type="domain" description="PfEMP1 CIDRalpha1" evidence="7">
    <location>
        <begin position="542"/>
        <end position="586"/>
    </location>
</feature>
<reference evidence="9 10" key="2">
    <citation type="submission" date="2013-02" db="EMBL/GenBank/DDBJ databases">
        <title>The Genome Sequence of Plasmodium falciparum MaliPS096_E11.</title>
        <authorList>
            <consortium name="The Broad Institute Genome Sequencing Platform"/>
            <consortium name="The Broad Institute Genome Sequencing Center for Infectious Disease"/>
            <person name="Neafsey D."/>
            <person name="Cheeseman I."/>
            <person name="Volkman S."/>
            <person name="Adams J."/>
            <person name="Walker B."/>
            <person name="Young S.K."/>
            <person name="Zeng Q."/>
            <person name="Gargeya S."/>
            <person name="Fitzgerald M."/>
            <person name="Haas B."/>
            <person name="Abouelleil A."/>
            <person name="Alvarado L."/>
            <person name="Arachchi H.M."/>
            <person name="Berlin A.M."/>
            <person name="Chapman S.B."/>
            <person name="Dewar J."/>
            <person name="Goldberg J."/>
            <person name="Griggs A."/>
            <person name="Gujja S."/>
            <person name="Hansen M."/>
            <person name="Howarth C."/>
            <person name="Imamovic A."/>
            <person name="Larimer J."/>
            <person name="McCowan C."/>
            <person name="Murphy C."/>
            <person name="Neiman D."/>
            <person name="Pearson M."/>
            <person name="Priest M."/>
            <person name="Roberts A."/>
            <person name="Saif S."/>
            <person name="Shea T."/>
            <person name="Sisk P."/>
            <person name="Sykes S."/>
            <person name="Wortman J."/>
            <person name="Nusbaum C."/>
            <person name="Birren B."/>
        </authorList>
    </citation>
    <scope>NUCLEOTIDE SEQUENCE [LARGE SCALE GENOMIC DNA]</scope>
    <source>
        <strain evidence="9 10">MaliPS096_E11</strain>
    </source>
</reference>
<evidence type="ECO:0000259" key="6">
    <source>
        <dbReference type="Pfam" id="PF18562"/>
    </source>
</evidence>
<keyword evidence="2" id="KW-1133">Transmembrane helix</keyword>
<evidence type="ECO:0000313" key="9">
    <source>
        <dbReference type="EMBL" id="ETW47998.1"/>
    </source>
</evidence>
<dbReference type="Pfam" id="PF05424">
    <property type="entry name" value="Duffy_binding"/>
    <property type="match status" value="2"/>
</dbReference>
<feature type="compositionally biased region" description="Acidic residues" evidence="1">
    <location>
        <begin position="1574"/>
        <end position="1584"/>
    </location>
</feature>
<feature type="domain" description="Cysteine-rich interdomain region 1 gamma" evidence="6">
    <location>
        <begin position="1344"/>
        <end position="1396"/>
    </location>
</feature>
<evidence type="ECO:0000256" key="1">
    <source>
        <dbReference type="SAM" id="MobiDB-lite"/>
    </source>
</evidence>
<dbReference type="FunFam" id="1.20.58.830:FF:000009">
    <property type="entry name" value="Erythrocyte membrane protein 1, PfEMP1"/>
    <property type="match status" value="1"/>
</dbReference>
<feature type="transmembrane region" description="Helical" evidence="2">
    <location>
        <begin position="1677"/>
        <end position="1696"/>
    </location>
</feature>
<evidence type="ECO:0000259" key="4">
    <source>
        <dbReference type="Pfam" id="PF05424"/>
    </source>
</evidence>
<name>A0A024WM06_PLAFA</name>
<evidence type="ECO:0000259" key="7">
    <source>
        <dbReference type="Pfam" id="PF21807"/>
    </source>
</evidence>
<dbReference type="Pfam" id="PF03011">
    <property type="entry name" value="PFEMP"/>
    <property type="match status" value="2"/>
</dbReference>
<evidence type="ECO:0000256" key="2">
    <source>
        <dbReference type="SAM" id="Phobius"/>
    </source>
</evidence>